<comment type="caution">
    <text evidence="2">The sequence shown here is derived from an EMBL/GenBank/DDBJ whole genome shotgun (WGS) entry which is preliminary data.</text>
</comment>
<evidence type="ECO:0000313" key="4">
    <source>
        <dbReference type="Proteomes" id="UP000266260"/>
    </source>
</evidence>
<dbReference type="Pfam" id="PF13443">
    <property type="entry name" value="HTH_26"/>
    <property type="match status" value="1"/>
</dbReference>
<dbReference type="AlphaFoldDB" id="A0A398CVT5"/>
<gene>
    <name evidence="3" type="ORF">SMC6_06145</name>
    <name evidence="2" type="ORF">SMC6_08510</name>
</gene>
<sequence length="54" mass="6180">MAAQTQRRNLVRQWAQAVMDRDGKARAIRFDTLEKICQALDCQPGDILAYEKEG</sequence>
<dbReference type="RefSeq" id="WP_119175687.1">
    <property type="nucleotide sequence ID" value="NZ_QXIT01000104.1"/>
</dbReference>
<dbReference type="Proteomes" id="UP000266260">
    <property type="component" value="Unassembled WGS sequence"/>
</dbReference>
<feature type="domain" description="HTH cro/C1-type" evidence="1">
    <location>
        <begin position="23"/>
        <end position="53"/>
    </location>
</feature>
<name>A0A398CVT5_9BACT</name>
<evidence type="ECO:0000313" key="3">
    <source>
        <dbReference type="EMBL" id="RIE07513.1"/>
    </source>
</evidence>
<dbReference type="EMBL" id="QXIT01000104">
    <property type="protein sequence ID" value="RIE07513.1"/>
    <property type="molecule type" value="Genomic_DNA"/>
</dbReference>
<dbReference type="PANTHER" id="PTHR37301">
    <property type="entry name" value="DNA-BINDING PROTEIN-RELATED"/>
    <property type="match status" value="1"/>
</dbReference>
<dbReference type="PANTHER" id="PTHR37301:SF1">
    <property type="entry name" value="DNA-BINDING PROTEIN"/>
    <property type="match status" value="1"/>
</dbReference>
<reference evidence="2 4" key="1">
    <citation type="submission" date="2018-09" db="EMBL/GenBank/DDBJ databases">
        <title>Discovery and Ecogenomic Context for Candidatus Cryosericales, a Global Caldiserica Order Active in Thawing Permafrost.</title>
        <authorList>
            <person name="Martinez M.A."/>
            <person name="Woodcroft B.J."/>
            <person name="Ignacio Espinoza J.C."/>
            <person name="Zayed A."/>
            <person name="Singleton C.M."/>
            <person name="Boyd J."/>
            <person name="Li Y.-F."/>
            <person name="Purvine S."/>
            <person name="Maughan H."/>
            <person name="Hodgkins S.B."/>
            <person name="Anderson D."/>
            <person name="Sederholm M."/>
            <person name="Temperton B."/>
            <person name="Saleska S.R."/>
            <person name="Tyson G.W."/>
            <person name="Rich V.I."/>
        </authorList>
    </citation>
    <scope>NUCLEOTIDE SEQUENCE [LARGE SCALE GENOMIC DNA]</scope>
    <source>
        <strain evidence="2 4">SMC6</strain>
    </source>
</reference>
<evidence type="ECO:0000259" key="1">
    <source>
        <dbReference type="Pfam" id="PF13443"/>
    </source>
</evidence>
<accession>A0A398CVT5</accession>
<protein>
    <recommendedName>
        <fullName evidence="1">HTH cro/C1-type domain-containing protein</fullName>
    </recommendedName>
</protein>
<keyword evidence="4" id="KW-1185">Reference proteome</keyword>
<dbReference type="EMBL" id="QXIT01000149">
    <property type="protein sequence ID" value="RIE06755.1"/>
    <property type="molecule type" value="Genomic_DNA"/>
</dbReference>
<dbReference type="InterPro" id="IPR010982">
    <property type="entry name" value="Lambda_DNA-bd_dom_sf"/>
</dbReference>
<organism evidence="2 4">
    <name type="scientific">Candidatus Cryosericum odellii</name>
    <dbReference type="NCBI Taxonomy" id="2290917"/>
    <lineage>
        <taxon>Bacteria</taxon>
        <taxon>Pseudomonadati</taxon>
        <taxon>Caldisericota/Cryosericota group</taxon>
        <taxon>Candidatus Cryosericota</taxon>
        <taxon>Candidatus Cryosericia</taxon>
        <taxon>Candidatus Cryosericales</taxon>
        <taxon>Candidatus Cryosericaceae</taxon>
        <taxon>Candidatus Cryosericum</taxon>
    </lineage>
</organism>
<dbReference type="GO" id="GO:0003677">
    <property type="term" value="F:DNA binding"/>
    <property type="evidence" value="ECO:0007669"/>
    <property type="project" value="InterPro"/>
</dbReference>
<dbReference type="SUPFAM" id="SSF47413">
    <property type="entry name" value="lambda repressor-like DNA-binding domains"/>
    <property type="match status" value="1"/>
</dbReference>
<evidence type="ECO:0000313" key="2">
    <source>
        <dbReference type="EMBL" id="RIE06755.1"/>
    </source>
</evidence>
<dbReference type="InterPro" id="IPR001387">
    <property type="entry name" value="Cro/C1-type_HTH"/>
</dbReference>
<proteinExistence type="predicted"/>